<evidence type="ECO:0000256" key="4">
    <source>
        <dbReference type="SAM" id="SignalP"/>
    </source>
</evidence>
<evidence type="ECO:0000313" key="7">
    <source>
        <dbReference type="Proteomes" id="UP000294558"/>
    </source>
</evidence>
<dbReference type="PROSITE" id="PS51257">
    <property type="entry name" value="PROKAR_LIPOPROTEIN"/>
    <property type="match status" value="1"/>
</dbReference>
<feature type="chain" id="PRO_5020777895" evidence="4">
    <location>
        <begin position="23"/>
        <end position="476"/>
    </location>
</feature>
<feature type="signal peptide" evidence="4">
    <location>
        <begin position="1"/>
        <end position="22"/>
    </location>
</feature>
<dbReference type="CDD" id="cd06346">
    <property type="entry name" value="PBP1_ABC_ligand_binding-like"/>
    <property type="match status" value="1"/>
</dbReference>
<sequence length="476" mass="48892">MQKSRVKRVGALLVGMSLIAAACGDDDDDEPVEDSTPEAEEPAEEPSEEETTDTTEAMDEDMDEGDMDEETTDTTEAMDEEPAEEGDGEAAAGCDSDGVLTIGTILPVTGDLAFLGPPEIAGADLAVEDINAAGGVLGADVILEQGDSGDTTTDTANLEVDRLLAAGSDAIMGAASSAVSKTVIDKITGSCTIQFSPANTSPDFTTYDDNGLYFRTAPSDLLQGRVLANVVLEDGAETASVLYRQESYGIGLAEAFQENFTANGGVIDEFLAYAVDTESFDAEVDALVEAGSDAIIVIGFAESASILTTMNERGIGPADVAVYGTDGNIGGIGAELADPSIIAGMRGTEPSVDLTTITEFTDRLDAAGDMGGVYAYGAETYDSIIITALAAAVAGSDDPSAIAAEINGVTKDGEKCTTFADCIALVDAGTDIDYDGLGGPYEFVDAGEPAAASFRIATYDGADTPNSELDEYVFAS</sequence>
<proteinExistence type="inferred from homology"/>
<evidence type="ECO:0000256" key="3">
    <source>
        <dbReference type="SAM" id="MobiDB-lite"/>
    </source>
</evidence>
<feature type="compositionally biased region" description="Acidic residues" evidence="3">
    <location>
        <begin position="24"/>
        <end position="88"/>
    </location>
</feature>
<organism evidence="6 7">
    <name type="scientific">Ilumatobacter fluminis</name>
    <dbReference type="NCBI Taxonomy" id="467091"/>
    <lineage>
        <taxon>Bacteria</taxon>
        <taxon>Bacillati</taxon>
        <taxon>Actinomycetota</taxon>
        <taxon>Acidimicrobiia</taxon>
        <taxon>Acidimicrobiales</taxon>
        <taxon>Ilumatobacteraceae</taxon>
        <taxon>Ilumatobacter</taxon>
    </lineage>
</organism>
<name>A0A4R7HZ83_9ACTN</name>
<dbReference type="OrthoDB" id="7337537at2"/>
<dbReference type="Proteomes" id="UP000294558">
    <property type="component" value="Unassembled WGS sequence"/>
</dbReference>
<dbReference type="SUPFAM" id="SSF53822">
    <property type="entry name" value="Periplasmic binding protein-like I"/>
    <property type="match status" value="1"/>
</dbReference>
<comment type="similarity">
    <text evidence="1">Belongs to the leucine-binding protein family.</text>
</comment>
<dbReference type="InterPro" id="IPR028082">
    <property type="entry name" value="Peripla_BP_I"/>
</dbReference>
<feature type="domain" description="Leucine-binding protein" evidence="5">
    <location>
        <begin position="100"/>
        <end position="427"/>
    </location>
</feature>
<dbReference type="InterPro" id="IPR028081">
    <property type="entry name" value="Leu-bd"/>
</dbReference>
<dbReference type="EMBL" id="SOAU01000001">
    <property type="protein sequence ID" value="TDT15566.1"/>
    <property type="molecule type" value="Genomic_DNA"/>
</dbReference>
<evidence type="ECO:0000256" key="2">
    <source>
        <dbReference type="ARBA" id="ARBA00022729"/>
    </source>
</evidence>
<dbReference type="AlphaFoldDB" id="A0A4R7HZ83"/>
<evidence type="ECO:0000313" key="6">
    <source>
        <dbReference type="EMBL" id="TDT15566.1"/>
    </source>
</evidence>
<keyword evidence="2 4" id="KW-0732">Signal</keyword>
<comment type="caution">
    <text evidence="6">The sequence shown here is derived from an EMBL/GenBank/DDBJ whole genome shotgun (WGS) entry which is preliminary data.</text>
</comment>
<evidence type="ECO:0000259" key="5">
    <source>
        <dbReference type="Pfam" id="PF13458"/>
    </source>
</evidence>
<gene>
    <name evidence="6" type="ORF">BDK89_1139</name>
</gene>
<dbReference type="Gene3D" id="3.40.50.2300">
    <property type="match status" value="2"/>
</dbReference>
<feature type="region of interest" description="Disordered" evidence="3">
    <location>
        <begin position="22"/>
        <end position="95"/>
    </location>
</feature>
<dbReference type="Pfam" id="PF13458">
    <property type="entry name" value="Peripla_BP_6"/>
    <property type="match status" value="1"/>
</dbReference>
<dbReference type="InterPro" id="IPR051010">
    <property type="entry name" value="BCAA_transport"/>
</dbReference>
<keyword evidence="7" id="KW-1185">Reference proteome</keyword>
<evidence type="ECO:0000256" key="1">
    <source>
        <dbReference type="ARBA" id="ARBA00010062"/>
    </source>
</evidence>
<protein>
    <submittedName>
        <fullName evidence="6">Amino acid/amide ABC transporter substrate-binding protein (HAAT family)</fullName>
    </submittedName>
</protein>
<dbReference type="PANTHER" id="PTHR30483">
    <property type="entry name" value="LEUCINE-SPECIFIC-BINDING PROTEIN"/>
    <property type="match status" value="1"/>
</dbReference>
<reference evidence="6 7" key="1">
    <citation type="submission" date="2019-03" db="EMBL/GenBank/DDBJ databases">
        <title>Sequencing the genomes of 1000 actinobacteria strains.</title>
        <authorList>
            <person name="Klenk H.-P."/>
        </authorList>
    </citation>
    <scope>NUCLEOTIDE SEQUENCE [LARGE SCALE GENOMIC DNA]</scope>
    <source>
        <strain evidence="6 7">DSM 18936</strain>
    </source>
</reference>
<dbReference type="PANTHER" id="PTHR30483:SF6">
    <property type="entry name" value="PERIPLASMIC BINDING PROTEIN OF ABC TRANSPORTER FOR NATURAL AMINO ACIDS"/>
    <property type="match status" value="1"/>
</dbReference>
<accession>A0A4R7HZ83</accession>